<evidence type="ECO:0000256" key="9">
    <source>
        <dbReference type="PIRSR" id="PIRSR004682-2"/>
    </source>
</evidence>
<feature type="binding site" evidence="11">
    <location>
        <position position="10"/>
    </location>
    <ligand>
        <name>Mg(2+)</name>
        <dbReference type="ChEBI" id="CHEBI:18420"/>
    </ligand>
</feature>
<comment type="caution">
    <text evidence="13">The sequence shown here is derived from an EMBL/GenBank/DDBJ whole genome shotgun (WGS) entry which is preliminary data.</text>
</comment>
<reference evidence="13 14" key="1">
    <citation type="journal article" date="2019" name="Nat. Microbiol.">
        <title>Mediterranean grassland soil C-N compound turnover is dependent on rainfall and depth, and is mediated by genomically divergent microorganisms.</title>
        <authorList>
            <person name="Diamond S."/>
            <person name="Andeer P.F."/>
            <person name="Li Z."/>
            <person name="Crits-Christoph A."/>
            <person name="Burstein D."/>
            <person name="Anantharaman K."/>
            <person name="Lane K.R."/>
            <person name="Thomas B.C."/>
            <person name="Pan C."/>
            <person name="Northen T.R."/>
            <person name="Banfield J.F."/>
        </authorList>
    </citation>
    <scope>NUCLEOTIDE SEQUENCE [LARGE SCALE GENOMIC DNA]</scope>
    <source>
        <strain evidence="13">WS_11</strain>
    </source>
</reference>
<evidence type="ECO:0000256" key="3">
    <source>
        <dbReference type="ARBA" id="ARBA00022723"/>
    </source>
</evidence>
<dbReference type="InterPro" id="IPR023214">
    <property type="entry name" value="HAD_sf"/>
</dbReference>
<evidence type="ECO:0000256" key="1">
    <source>
        <dbReference type="ARBA" id="ARBA00004496"/>
    </source>
</evidence>
<dbReference type="AlphaFoldDB" id="A0A538U5B9"/>
<feature type="active site" description="Nucleophile" evidence="8">
    <location>
        <position position="8"/>
    </location>
</feature>
<keyword evidence="11" id="KW-0862">Zinc</keyword>
<evidence type="ECO:0000256" key="10">
    <source>
        <dbReference type="PIRSR" id="PIRSR004682-3"/>
    </source>
</evidence>
<evidence type="ECO:0000256" key="12">
    <source>
        <dbReference type="SAM" id="MobiDB-lite"/>
    </source>
</evidence>
<feature type="binding site" evidence="9">
    <location>
        <begin position="8"/>
        <end position="10"/>
    </location>
    <ligand>
        <name>substrate</name>
    </ligand>
</feature>
<comment type="similarity">
    <text evidence="7">Belongs to the gmhB family.</text>
</comment>
<dbReference type="GO" id="GO:0005737">
    <property type="term" value="C:cytoplasm"/>
    <property type="evidence" value="ECO:0007669"/>
    <property type="project" value="UniProtKB-SubCell"/>
</dbReference>
<evidence type="ECO:0000256" key="4">
    <source>
        <dbReference type="ARBA" id="ARBA00022801"/>
    </source>
</evidence>
<feature type="binding site" evidence="11">
    <location>
        <position position="97"/>
    </location>
    <ligand>
        <name>Zn(2+)</name>
        <dbReference type="ChEBI" id="CHEBI:29105"/>
    </ligand>
</feature>
<feature type="binding site" evidence="11">
    <location>
        <position position="8"/>
    </location>
    <ligand>
        <name>Mg(2+)</name>
        <dbReference type="ChEBI" id="CHEBI:18420"/>
    </ligand>
</feature>
<feature type="site" description="Contributes to substrate recognition" evidence="10">
    <location>
        <position position="100"/>
    </location>
</feature>
<feature type="binding site" evidence="11">
    <location>
        <position position="91"/>
    </location>
    <ligand>
        <name>Zn(2+)</name>
        <dbReference type="ChEBI" id="CHEBI:29105"/>
    </ligand>
</feature>
<feature type="binding site" evidence="11">
    <location>
        <position position="126"/>
    </location>
    <ligand>
        <name>Mg(2+)</name>
        <dbReference type="ChEBI" id="CHEBI:18420"/>
    </ligand>
</feature>
<gene>
    <name evidence="13" type="ORF">E6K81_11035</name>
</gene>
<dbReference type="NCBIfam" id="TIGR01656">
    <property type="entry name" value="Histidinol-ppas"/>
    <property type="match status" value="1"/>
</dbReference>
<feature type="binding site" evidence="9">
    <location>
        <position position="127"/>
    </location>
    <ligand>
        <name>substrate</name>
    </ligand>
</feature>
<evidence type="ECO:0000256" key="6">
    <source>
        <dbReference type="ARBA" id="ARBA00031828"/>
    </source>
</evidence>
<dbReference type="EMBL" id="VBPB01000187">
    <property type="protein sequence ID" value="TMQ71067.1"/>
    <property type="molecule type" value="Genomic_DNA"/>
</dbReference>
<comment type="subcellular location">
    <subcellularLocation>
        <location evidence="1 7">Cytoplasm</location>
    </subcellularLocation>
</comment>
<dbReference type="CDD" id="cd07503">
    <property type="entry name" value="HAD_HisB-N"/>
    <property type="match status" value="1"/>
</dbReference>
<evidence type="ECO:0000256" key="7">
    <source>
        <dbReference type="PIRNR" id="PIRNR004682"/>
    </source>
</evidence>
<feature type="site" description="Stabilizes the phosphoryl group" evidence="10">
    <location>
        <position position="101"/>
    </location>
</feature>
<keyword evidence="11" id="KW-0460">Magnesium</keyword>
<dbReference type="SUPFAM" id="SSF56784">
    <property type="entry name" value="HAD-like"/>
    <property type="match status" value="1"/>
</dbReference>
<organism evidence="13 14">
    <name type="scientific">Eiseniibacteriota bacterium</name>
    <dbReference type="NCBI Taxonomy" id="2212470"/>
    <lineage>
        <taxon>Bacteria</taxon>
        <taxon>Candidatus Eiseniibacteriota</taxon>
    </lineage>
</organism>
<feature type="binding site" evidence="11">
    <location>
        <position position="99"/>
    </location>
    <ligand>
        <name>Zn(2+)</name>
        <dbReference type="ChEBI" id="CHEBI:29105"/>
    </ligand>
</feature>
<feature type="binding site" evidence="9">
    <location>
        <begin position="16"/>
        <end position="19"/>
    </location>
    <ligand>
        <name>substrate</name>
    </ligand>
</feature>
<dbReference type="InterPro" id="IPR004446">
    <property type="entry name" value="Heptose_bisP_phosphatase"/>
</dbReference>
<feature type="binding site" evidence="9">
    <location>
        <begin position="50"/>
        <end position="53"/>
    </location>
    <ligand>
        <name>substrate</name>
    </ligand>
</feature>
<evidence type="ECO:0000256" key="5">
    <source>
        <dbReference type="ARBA" id="ARBA00023277"/>
    </source>
</evidence>
<dbReference type="InterPro" id="IPR006543">
    <property type="entry name" value="Histidinol-phos"/>
</dbReference>
<feature type="binding site" evidence="9">
    <location>
        <begin position="100"/>
        <end position="101"/>
    </location>
    <ligand>
        <name>substrate</name>
    </ligand>
</feature>
<sequence length="182" mass="19793">MRPAVFLDRDGTLIREQGYLSDPEAVELLPGVPRALRNLMEAGYPLVVVSNQSGVGRGMFTAARVHAVMAQLRRRLREHGVELTSIRFCPHRPEDGCACRKPRPGMLELAAEDLQLALRDSVTIGDKRIDTAAGRAAGGRGVLVRTGYGRDEEARAGDRDGDGPDHVSDDLAAAVEWLLERG</sequence>
<feature type="region of interest" description="Disordered" evidence="12">
    <location>
        <begin position="148"/>
        <end position="167"/>
    </location>
</feature>
<accession>A0A538U5B9</accession>
<evidence type="ECO:0000256" key="2">
    <source>
        <dbReference type="ARBA" id="ARBA00022490"/>
    </source>
</evidence>
<feature type="active site" description="Proton donor" evidence="8">
    <location>
        <position position="10"/>
    </location>
</feature>
<dbReference type="Gene3D" id="3.40.50.1000">
    <property type="entry name" value="HAD superfamily/HAD-like"/>
    <property type="match status" value="1"/>
</dbReference>
<keyword evidence="4 7" id="KW-0378">Hydrolase</keyword>
<feature type="binding site" evidence="11">
    <location>
        <position position="89"/>
    </location>
    <ligand>
        <name>Zn(2+)</name>
        <dbReference type="ChEBI" id="CHEBI:29105"/>
    </ligand>
</feature>
<protein>
    <recommendedName>
        <fullName evidence="6 7">D,D-heptose 1,7-bisphosphate phosphatase</fullName>
        <ecNumber evidence="7">3.1.3.-</ecNumber>
    </recommendedName>
</protein>
<evidence type="ECO:0000313" key="14">
    <source>
        <dbReference type="Proteomes" id="UP000319771"/>
    </source>
</evidence>
<keyword evidence="3 11" id="KW-0479">Metal-binding</keyword>
<dbReference type="Proteomes" id="UP000319771">
    <property type="component" value="Unassembled WGS sequence"/>
</dbReference>
<dbReference type="GO" id="GO:0016791">
    <property type="term" value="F:phosphatase activity"/>
    <property type="evidence" value="ECO:0007669"/>
    <property type="project" value="InterPro"/>
</dbReference>
<dbReference type="EC" id="3.1.3.-" evidence="7"/>
<dbReference type="NCBIfam" id="TIGR01662">
    <property type="entry name" value="HAD-SF-IIIA"/>
    <property type="match status" value="1"/>
</dbReference>
<dbReference type="GO" id="GO:0046872">
    <property type="term" value="F:metal ion binding"/>
    <property type="evidence" value="ECO:0007669"/>
    <property type="project" value="UniProtKB-KW"/>
</dbReference>
<comment type="cofactor">
    <cofactor evidence="11">
        <name>Zn(2+)</name>
        <dbReference type="ChEBI" id="CHEBI:29105"/>
    </cofactor>
</comment>
<name>A0A538U5B9_UNCEI</name>
<feature type="binding site" evidence="11">
    <location>
        <position position="127"/>
    </location>
    <ligand>
        <name>Mg(2+)</name>
        <dbReference type="ChEBI" id="CHEBI:18420"/>
    </ligand>
</feature>
<evidence type="ECO:0000256" key="11">
    <source>
        <dbReference type="PIRSR" id="PIRSR004682-4"/>
    </source>
</evidence>
<comment type="cofactor">
    <cofactor evidence="11">
        <name>Mg(2+)</name>
        <dbReference type="ChEBI" id="CHEBI:18420"/>
    </cofactor>
</comment>
<dbReference type="Pfam" id="PF13242">
    <property type="entry name" value="Hydrolase_like"/>
    <property type="match status" value="1"/>
</dbReference>
<keyword evidence="5 7" id="KW-0119">Carbohydrate metabolism</keyword>
<dbReference type="InterPro" id="IPR006549">
    <property type="entry name" value="HAD-SF_hydro_IIIA"/>
</dbReference>
<dbReference type="PIRSF" id="PIRSF004682">
    <property type="entry name" value="GmhB"/>
    <property type="match status" value="1"/>
</dbReference>
<dbReference type="PANTHER" id="PTHR42891">
    <property type="entry name" value="D-GLYCERO-BETA-D-MANNO-HEPTOSE-1,7-BISPHOSPHATE 7-PHOSPHATASE"/>
    <property type="match status" value="1"/>
</dbReference>
<keyword evidence="2 7" id="KW-0963">Cytoplasm</keyword>
<dbReference type="InterPro" id="IPR036412">
    <property type="entry name" value="HAD-like_sf"/>
</dbReference>
<proteinExistence type="inferred from homology"/>
<evidence type="ECO:0000256" key="8">
    <source>
        <dbReference type="PIRSR" id="PIRSR004682-1"/>
    </source>
</evidence>
<feature type="site" description="Stabilizes the phosphoryl group" evidence="10">
    <location>
        <position position="50"/>
    </location>
</feature>
<evidence type="ECO:0000313" key="13">
    <source>
        <dbReference type="EMBL" id="TMQ71067.1"/>
    </source>
</evidence>
<dbReference type="GO" id="GO:0005975">
    <property type="term" value="P:carbohydrate metabolic process"/>
    <property type="evidence" value="ECO:0007669"/>
    <property type="project" value="InterPro"/>
</dbReference>
<dbReference type="PANTHER" id="PTHR42891:SF1">
    <property type="entry name" value="D-GLYCERO-BETA-D-MANNO-HEPTOSE-1,7-BISPHOSPHATE 7-PHOSPHATASE"/>
    <property type="match status" value="1"/>
</dbReference>